<organism evidence="2 3">
    <name type="scientific">Crenobacter cavernae</name>
    <dbReference type="NCBI Taxonomy" id="2290923"/>
    <lineage>
        <taxon>Bacteria</taxon>
        <taxon>Pseudomonadati</taxon>
        <taxon>Pseudomonadota</taxon>
        <taxon>Betaproteobacteria</taxon>
        <taxon>Neisseriales</taxon>
        <taxon>Neisseriaceae</taxon>
        <taxon>Crenobacter</taxon>
    </lineage>
</organism>
<accession>A0A345Y6S1</accession>
<sequence length="189" mass="20848">MTHQLTDVRAALIALLRGRTAAGVRVYGTRFYPLHDARLPCVLVYTDGRRSEKVNEAPLTVRHNADIFTEICVAACDAADEQAETLLRQVEQLVYASPTLDGELADDLLPADLATEVFGAGERQIAVYRQSWRGVWYESPSDYVGRADLNSEATSPQEISAADTRWDLAPKDGRIDATDHIPLNPEPTP</sequence>
<protein>
    <submittedName>
        <fullName evidence="2">Uncharacterized protein</fullName>
    </submittedName>
</protein>
<gene>
    <name evidence="2" type="ORF">DWG20_09300</name>
</gene>
<dbReference type="KEGG" id="ccah:DWG20_09300"/>
<dbReference type="OrthoDB" id="6988236at2"/>
<dbReference type="EMBL" id="CP031337">
    <property type="protein sequence ID" value="AXK39623.1"/>
    <property type="molecule type" value="Genomic_DNA"/>
</dbReference>
<dbReference type="AlphaFoldDB" id="A0A345Y6S1"/>
<proteinExistence type="predicted"/>
<name>A0A345Y6S1_9NEIS</name>
<feature type="compositionally biased region" description="Basic and acidic residues" evidence="1">
    <location>
        <begin position="164"/>
        <end position="179"/>
    </location>
</feature>
<dbReference type="Proteomes" id="UP000254537">
    <property type="component" value="Chromosome"/>
</dbReference>
<dbReference type="RefSeq" id="WP_115433555.1">
    <property type="nucleotide sequence ID" value="NZ_CP031337.1"/>
</dbReference>
<feature type="region of interest" description="Disordered" evidence="1">
    <location>
        <begin position="151"/>
        <end position="189"/>
    </location>
</feature>
<evidence type="ECO:0000313" key="2">
    <source>
        <dbReference type="EMBL" id="AXK39623.1"/>
    </source>
</evidence>
<evidence type="ECO:0000313" key="3">
    <source>
        <dbReference type="Proteomes" id="UP000254537"/>
    </source>
</evidence>
<reference evidence="2 3" key="1">
    <citation type="submission" date="2018-07" db="EMBL/GenBank/DDBJ databases">
        <title>Crenobacter cavernae sp. nov., isolated from a karst cave.</title>
        <authorList>
            <person name="Zhu H."/>
        </authorList>
    </citation>
    <scope>NUCLEOTIDE SEQUENCE [LARGE SCALE GENOMIC DNA]</scope>
    <source>
        <strain evidence="2 3">K1W11S-77</strain>
    </source>
</reference>
<evidence type="ECO:0000256" key="1">
    <source>
        <dbReference type="SAM" id="MobiDB-lite"/>
    </source>
</evidence>